<reference evidence="2" key="1">
    <citation type="journal article" date="2020" name="Nature">
        <title>Giant virus diversity and host interactions through global metagenomics.</title>
        <authorList>
            <person name="Schulz F."/>
            <person name="Roux S."/>
            <person name="Paez-Espino D."/>
            <person name="Jungbluth S."/>
            <person name="Walsh D.A."/>
            <person name="Denef V.J."/>
            <person name="McMahon K.D."/>
            <person name="Konstantinidis K.T."/>
            <person name="Eloe-Fadrosh E.A."/>
            <person name="Kyrpides N.C."/>
            <person name="Woyke T."/>
        </authorList>
    </citation>
    <scope>NUCLEOTIDE SEQUENCE</scope>
    <source>
        <strain evidence="2">GVMAG-M-3300023174-24</strain>
    </source>
</reference>
<proteinExistence type="predicted"/>
<dbReference type="AlphaFoldDB" id="A0A6C0DLZ9"/>
<dbReference type="Pfam" id="PF05050">
    <property type="entry name" value="Methyltransf_21"/>
    <property type="match status" value="1"/>
</dbReference>
<organism evidence="2">
    <name type="scientific">viral metagenome</name>
    <dbReference type="NCBI Taxonomy" id="1070528"/>
    <lineage>
        <taxon>unclassified sequences</taxon>
        <taxon>metagenomes</taxon>
        <taxon>organismal metagenomes</taxon>
    </lineage>
</organism>
<accession>A0A6C0DLZ9</accession>
<dbReference type="GO" id="GO:0006888">
    <property type="term" value="P:endoplasmic reticulum to Golgi vesicle-mediated transport"/>
    <property type="evidence" value="ECO:0007669"/>
    <property type="project" value="TreeGrafter"/>
</dbReference>
<dbReference type="GO" id="GO:0016197">
    <property type="term" value="P:endosomal transport"/>
    <property type="evidence" value="ECO:0007669"/>
    <property type="project" value="TreeGrafter"/>
</dbReference>
<dbReference type="NCBIfam" id="TIGR01444">
    <property type="entry name" value="fkbM_fam"/>
    <property type="match status" value="1"/>
</dbReference>
<evidence type="ECO:0000259" key="1">
    <source>
        <dbReference type="Pfam" id="PF05050"/>
    </source>
</evidence>
<dbReference type="InterPro" id="IPR053202">
    <property type="entry name" value="EGF_Rcpt_Signaling_Reg"/>
</dbReference>
<dbReference type="GO" id="GO:0005886">
    <property type="term" value="C:plasma membrane"/>
    <property type="evidence" value="ECO:0007669"/>
    <property type="project" value="TreeGrafter"/>
</dbReference>
<sequence>MNYSQIGQDLEVLKFYNNKTEGFFVEIGASDGIELSNTYLLETQYNWKGVCVEPIPKRFELLCKNRPNSLCYDHAVYSTSNTPVIFDICTSYDLLSGISDKIDCHNIAGNKTQITVNTISFNDLLEKSNAPSFIDYLSLDTEGSELDILRSVDLQKYTFGLIDVEHNFVEPKRSQIRDLLTSNGYEYIRENHFDDCYKHKSV</sequence>
<dbReference type="GO" id="GO:0005794">
    <property type="term" value="C:Golgi apparatus"/>
    <property type="evidence" value="ECO:0007669"/>
    <property type="project" value="TreeGrafter"/>
</dbReference>
<dbReference type="GO" id="GO:0005789">
    <property type="term" value="C:endoplasmic reticulum membrane"/>
    <property type="evidence" value="ECO:0007669"/>
    <property type="project" value="TreeGrafter"/>
</dbReference>
<evidence type="ECO:0000313" key="2">
    <source>
        <dbReference type="EMBL" id="QHT17294.1"/>
    </source>
</evidence>
<dbReference type="InterPro" id="IPR006342">
    <property type="entry name" value="FkbM_mtfrase"/>
</dbReference>
<dbReference type="SUPFAM" id="SSF53335">
    <property type="entry name" value="S-adenosyl-L-methionine-dependent methyltransferases"/>
    <property type="match status" value="1"/>
</dbReference>
<dbReference type="EMBL" id="MN739633">
    <property type="protein sequence ID" value="QHT17294.1"/>
    <property type="molecule type" value="Genomic_DNA"/>
</dbReference>
<protein>
    <recommendedName>
        <fullName evidence="1">Methyltransferase FkbM domain-containing protein</fullName>
    </recommendedName>
</protein>
<dbReference type="Gene3D" id="3.40.50.150">
    <property type="entry name" value="Vaccinia Virus protein VP39"/>
    <property type="match status" value="1"/>
</dbReference>
<name>A0A6C0DLZ9_9ZZZZ</name>
<dbReference type="PANTHER" id="PTHR34009:SF2">
    <property type="entry name" value="PROTEIN STAR"/>
    <property type="match status" value="1"/>
</dbReference>
<feature type="domain" description="Methyltransferase FkbM" evidence="1">
    <location>
        <begin position="26"/>
        <end position="187"/>
    </location>
</feature>
<dbReference type="PANTHER" id="PTHR34009">
    <property type="entry name" value="PROTEIN STAR"/>
    <property type="match status" value="1"/>
</dbReference>
<dbReference type="GO" id="GO:0031902">
    <property type="term" value="C:late endosome membrane"/>
    <property type="evidence" value="ECO:0007669"/>
    <property type="project" value="TreeGrafter"/>
</dbReference>
<dbReference type="InterPro" id="IPR029063">
    <property type="entry name" value="SAM-dependent_MTases_sf"/>
</dbReference>